<evidence type="ECO:0000259" key="12">
    <source>
        <dbReference type="Pfam" id="PF01259"/>
    </source>
</evidence>
<dbReference type="PANTHER" id="PTHR43599:SF3">
    <property type="entry name" value="SI:DKEY-6E2.2"/>
    <property type="match status" value="1"/>
</dbReference>
<gene>
    <name evidence="11" type="primary">purC</name>
    <name evidence="13" type="ORF">C4B25_02240</name>
</gene>
<dbReference type="GO" id="GO:0006189">
    <property type="term" value="P:'de novo' IMP biosynthetic process"/>
    <property type="evidence" value="ECO:0007669"/>
    <property type="project" value="UniProtKB-UniRule"/>
</dbReference>
<evidence type="ECO:0000313" key="14">
    <source>
        <dbReference type="Proteomes" id="UP000291072"/>
    </source>
</evidence>
<keyword evidence="6 11" id="KW-0547">Nucleotide-binding</keyword>
<keyword evidence="5 11" id="KW-0436">Ligase</keyword>
<name>A0A4R0XRP7_9MOLU</name>
<dbReference type="GO" id="GO:0005524">
    <property type="term" value="F:ATP binding"/>
    <property type="evidence" value="ECO:0007669"/>
    <property type="project" value="UniProtKB-KW"/>
</dbReference>
<keyword evidence="7 11" id="KW-0658">Purine biosynthesis</keyword>
<comment type="similarity">
    <text evidence="2 11">Belongs to the SAICAR synthetase family.</text>
</comment>
<evidence type="ECO:0000256" key="9">
    <source>
        <dbReference type="ARBA" id="ARBA00030409"/>
    </source>
</evidence>
<dbReference type="InterPro" id="IPR018236">
    <property type="entry name" value="SAICAR_synthetase_CS"/>
</dbReference>
<protein>
    <recommendedName>
        <fullName evidence="4 11">Phosphoribosylaminoimidazole-succinocarboxamide synthase</fullName>
        <ecNumber evidence="3 11">6.3.2.6</ecNumber>
    </recommendedName>
    <alternativeName>
        <fullName evidence="9 11">SAICAR synthetase</fullName>
    </alternativeName>
</protein>
<dbReference type="InterPro" id="IPR050089">
    <property type="entry name" value="SAICAR_synthetase"/>
</dbReference>
<evidence type="ECO:0000256" key="6">
    <source>
        <dbReference type="ARBA" id="ARBA00022741"/>
    </source>
</evidence>
<dbReference type="EMBL" id="PSZP01000013">
    <property type="protein sequence ID" value="TCG11090.1"/>
    <property type="molecule type" value="Genomic_DNA"/>
</dbReference>
<dbReference type="AlphaFoldDB" id="A0A4R0XRP7"/>
<accession>A0A4R0XRP7</accession>
<evidence type="ECO:0000256" key="3">
    <source>
        <dbReference type="ARBA" id="ARBA00012217"/>
    </source>
</evidence>
<evidence type="ECO:0000256" key="4">
    <source>
        <dbReference type="ARBA" id="ARBA00016460"/>
    </source>
</evidence>
<dbReference type="PANTHER" id="PTHR43599">
    <property type="entry name" value="MULTIFUNCTIONAL PROTEIN ADE2"/>
    <property type="match status" value="1"/>
</dbReference>
<reference evidence="13 14" key="1">
    <citation type="submission" date="2018-02" db="EMBL/GenBank/DDBJ databases">
        <title>Mycoplasma marinum and Mycoplasma todarodis sp. nov., moderately halophilic and psychrotolerant mycoplasmas isolated from cephalopods.</title>
        <authorList>
            <person name="Viver T."/>
        </authorList>
    </citation>
    <scope>NUCLEOTIDE SEQUENCE [LARGE SCALE GENOMIC DNA]</scope>
    <source>
        <strain evidence="13 14">5H</strain>
    </source>
</reference>
<evidence type="ECO:0000313" key="13">
    <source>
        <dbReference type="EMBL" id="TCG11090.1"/>
    </source>
</evidence>
<feature type="domain" description="SAICAR synthetase/ADE2 N-terminal" evidence="12">
    <location>
        <begin position="3"/>
        <end position="229"/>
    </location>
</feature>
<dbReference type="GO" id="GO:0004639">
    <property type="term" value="F:phosphoribosylaminoimidazolesuccinocarboxamide synthase activity"/>
    <property type="evidence" value="ECO:0007669"/>
    <property type="project" value="UniProtKB-UniRule"/>
</dbReference>
<dbReference type="InterPro" id="IPR001636">
    <property type="entry name" value="SAICAR_synth"/>
</dbReference>
<dbReference type="UniPathway" id="UPA00074">
    <property type="reaction ID" value="UER00131"/>
</dbReference>
<dbReference type="RefSeq" id="WP_131613434.1">
    <property type="nucleotide sequence ID" value="NZ_PSZP01000013.1"/>
</dbReference>
<proteinExistence type="inferred from homology"/>
<comment type="pathway">
    <text evidence="1 11">Purine metabolism; IMP biosynthesis via de novo pathway; 5-amino-1-(5-phospho-D-ribosyl)imidazole-4-carboxamide from 5-amino-1-(5-phospho-D-ribosyl)imidazole-4-carboxylate: step 1/2.</text>
</comment>
<sequence>MNKIYEGKAKILFQGEKENEIIIHYKDDATAFNGEKKTQISNKGLINNKITEYIYLHLQKNGIKTHFIKRIDERKQLCKKVKIIPLEVIVRNIAAGSFSKRYGIEEGKKLTQRTLEISYKDDDLGDPLLNDYHAISLELVSREQLDIIYQDVSKINEILIELYESIGIELVDFKAEYGIDEQGEIILADELSPDTSRLWDKKTNKKLDKDRFRRDMGDVVEAYKEIEKRLGVQCGS</sequence>
<dbReference type="InterPro" id="IPR033934">
    <property type="entry name" value="SAICAR_synt_PurC"/>
</dbReference>
<dbReference type="FunFam" id="3.30.470.20:FF:000006">
    <property type="entry name" value="Phosphoribosylaminoimidazole-succinocarboxamide synthase"/>
    <property type="match status" value="1"/>
</dbReference>
<dbReference type="PROSITE" id="PS01057">
    <property type="entry name" value="SAICAR_SYNTHETASE_1"/>
    <property type="match status" value="1"/>
</dbReference>
<evidence type="ECO:0000256" key="11">
    <source>
        <dbReference type="HAMAP-Rule" id="MF_00137"/>
    </source>
</evidence>
<evidence type="ECO:0000256" key="1">
    <source>
        <dbReference type="ARBA" id="ARBA00004672"/>
    </source>
</evidence>
<keyword evidence="8 11" id="KW-0067">ATP-binding</keyword>
<comment type="caution">
    <text evidence="13">The sequence shown here is derived from an EMBL/GenBank/DDBJ whole genome shotgun (WGS) entry which is preliminary data.</text>
</comment>
<keyword evidence="14" id="KW-1185">Reference proteome</keyword>
<dbReference type="HAMAP" id="MF_00137">
    <property type="entry name" value="SAICAR_synth"/>
    <property type="match status" value="1"/>
</dbReference>
<dbReference type="InterPro" id="IPR028923">
    <property type="entry name" value="SAICAR_synt/ADE2_N"/>
</dbReference>
<dbReference type="SUPFAM" id="SSF56104">
    <property type="entry name" value="SAICAR synthase-like"/>
    <property type="match status" value="1"/>
</dbReference>
<dbReference type="Gene3D" id="3.30.200.20">
    <property type="entry name" value="Phosphorylase Kinase, domain 1"/>
    <property type="match status" value="1"/>
</dbReference>
<evidence type="ECO:0000256" key="7">
    <source>
        <dbReference type="ARBA" id="ARBA00022755"/>
    </source>
</evidence>
<evidence type="ECO:0000256" key="8">
    <source>
        <dbReference type="ARBA" id="ARBA00022840"/>
    </source>
</evidence>
<evidence type="ECO:0000256" key="2">
    <source>
        <dbReference type="ARBA" id="ARBA00010190"/>
    </source>
</evidence>
<dbReference type="NCBIfam" id="TIGR00081">
    <property type="entry name" value="purC"/>
    <property type="match status" value="1"/>
</dbReference>
<dbReference type="GO" id="GO:0009236">
    <property type="term" value="P:cobalamin biosynthetic process"/>
    <property type="evidence" value="ECO:0007669"/>
    <property type="project" value="InterPro"/>
</dbReference>
<evidence type="ECO:0000256" key="5">
    <source>
        <dbReference type="ARBA" id="ARBA00022598"/>
    </source>
</evidence>
<dbReference type="OrthoDB" id="9801549at2"/>
<dbReference type="CDD" id="cd01415">
    <property type="entry name" value="SAICAR_synt_PurC"/>
    <property type="match status" value="1"/>
</dbReference>
<comment type="catalytic activity">
    <reaction evidence="10 11">
        <text>5-amino-1-(5-phospho-D-ribosyl)imidazole-4-carboxylate + L-aspartate + ATP = (2S)-2-[5-amino-1-(5-phospho-beta-D-ribosyl)imidazole-4-carboxamido]succinate + ADP + phosphate + 2 H(+)</text>
        <dbReference type="Rhea" id="RHEA:22628"/>
        <dbReference type="ChEBI" id="CHEBI:15378"/>
        <dbReference type="ChEBI" id="CHEBI:29991"/>
        <dbReference type="ChEBI" id="CHEBI:30616"/>
        <dbReference type="ChEBI" id="CHEBI:43474"/>
        <dbReference type="ChEBI" id="CHEBI:58443"/>
        <dbReference type="ChEBI" id="CHEBI:77657"/>
        <dbReference type="ChEBI" id="CHEBI:456216"/>
        <dbReference type="EC" id="6.3.2.6"/>
    </reaction>
</comment>
<dbReference type="EC" id="6.3.2.6" evidence="3 11"/>
<dbReference type="Gene3D" id="3.30.470.20">
    <property type="entry name" value="ATP-grasp fold, B domain"/>
    <property type="match status" value="1"/>
</dbReference>
<dbReference type="Proteomes" id="UP000291072">
    <property type="component" value="Unassembled WGS sequence"/>
</dbReference>
<evidence type="ECO:0000256" key="10">
    <source>
        <dbReference type="ARBA" id="ARBA00048475"/>
    </source>
</evidence>
<organism evidence="13 14">
    <name type="scientific">Mycoplasma todarodis</name>
    <dbReference type="NCBI Taxonomy" id="1937191"/>
    <lineage>
        <taxon>Bacteria</taxon>
        <taxon>Bacillati</taxon>
        <taxon>Mycoplasmatota</taxon>
        <taxon>Mollicutes</taxon>
        <taxon>Mycoplasmataceae</taxon>
        <taxon>Mycoplasma</taxon>
    </lineage>
</organism>
<dbReference type="Pfam" id="PF01259">
    <property type="entry name" value="SAICAR_synt"/>
    <property type="match status" value="1"/>
</dbReference>